<feature type="domain" description="Histidine kinase/HSP90-like ATPase" evidence="1">
    <location>
        <begin position="30"/>
        <end position="138"/>
    </location>
</feature>
<organism evidence="2 3">
    <name type="scientific">Vibrio nigripulchritudo SOn1</name>
    <dbReference type="NCBI Taxonomy" id="1238450"/>
    <lineage>
        <taxon>Bacteria</taxon>
        <taxon>Pseudomonadati</taxon>
        <taxon>Pseudomonadota</taxon>
        <taxon>Gammaproteobacteria</taxon>
        <taxon>Vibrionales</taxon>
        <taxon>Vibrionaceae</taxon>
        <taxon>Vibrio</taxon>
    </lineage>
</organism>
<dbReference type="InterPro" id="IPR036890">
    <property type="entry name" value="HATPase_C_sf"/>
</dbReference>
<dbReference type="EMBL" id="CAOF01000180">
    <property type="protein sequence ID" value="CCO49633.1"/>
    <property type="molecule type" value="Genomic_DNA"/>
</dbReference>
<dbReference type="AlphaFoldDB" id="A0AAV2VYF2"/>
<name>A0AAV2VYF2_9VIBR</name>
<reference evidence="2 3" key="1">
    <citation type="journal article" date="2013" name="ISME J.">
        <title>Comparative genomics of pathogenic lineages of Vibrio nigripulchritudo identifies virulence-associated traits.</title>
        <authorList>
            <person name="Goudenege D."/>
            <person name="Labreuche Y."/>
            <person name="Krin E."/>
            <person name="Ansquer D."/>
            <person name="Mangenot S."/>
            <person name="Calteau A."/>
            <person name="Medigue C."/>
            <person name="Mazel D."/>
            <person name="Polz M.F."/>
            <person name="Le Roux F."/>
        </authorList>
    </citation>
    <scope>NUCLEOTIDE SEQUENCE [LARGE SCALE GENOMIC DNA]</scope>
    <source>
        <strain evidence="2 3">SOn1</strain>
    </source>
</reference>
<dbReference type="InterPro" id="IPR003594">
    <property type="entry name" value="HATPase_dom"/>
</dbReference>
<dbReference type="SUPFAM" id="SSF55874">
    <property type="entry name" value="ATPase domain of HSP90 chaperone/DNA topoisomerase II/histidine kinase"/>
    <property type="match status" value="1"/>
</dbReference>
<dbReference type="Gene3D" id="3.30.565.10">
    <property type="entry name" value="Histidine kinase-like ATPase, C-terminal domain"/>
    <property type="match status" value="1"/>
</dbReference>
<dbReference type="CDD" id="cd16934">
    <property type="entry name" value="HATPase_RsbT-like"/>
    <property type="match status" value="1"/>
</dbReference>
<protein>
    <submittedName>
        <fullName evidence="2">Anti-sigma B factor RsbT</fullName>
    </submittedName>
</protein>
<comment type="caution">
    <text evidence="2">The sequence shown here is derived from an EMBL/GenBank/DDBJ whole genome shotgun (WGS) entry which is preliminary data.</text>
</comment>
<evidence type="ECO:0000313" key="3">
    <source>
        <dbReference type="Proteomes" id="UP000018211"/>
    </source>
</evidence>
<dbReference type="RefSeq" id="WP_022613693.1">
    <property type="nucleotide sequence ID" value="NZ_LK391965.1"/>
</dbReference>
<evidence type="ECO:0000313" key="2">
    <source>
        <dbReference type="EMBL" id="CCO49633.1"/>
    </source>
</evidence>
<sequence>MGAFLEQSQDYREEVYHVSSESEVMTVVMASYVMAKEVGFNDVEVNEISTSVSELAMNIVKYANNGDIFLHVMNSSTKKGLEIRAVDKGRGIEDIERALKDSESTSGTLGLGLPGVKRMMDEFHIESSSDGTQVVASKWVQ</sequence>
<dbReference type="Proteomes" id="UP000018211">
    <property type="component" value="Unassembled WGS sequence"/>
</dbReference>
<accession>A0AAV2VYF2</accession>
<dbReference type="Pfam" id="PF13581">
    <property type="entry name" value="HATPase_c_2"/>
    <property type="match status" value="1"/>
</dbReference>
<evidence type="ECO:0000259" key="1">
    <source>
        <dbReference type="Pfam" id="PF13581"/>
    </source>
</evidence>
<gene>
    <name evidence="2" type="ORF">VIBNISOn1_840038</name>
</gene>
<proteinExistence type="predicted"/>